<comment type="caution">
    <text evidence="1">The sequence shown here is derived from an EMBL/GenBank/DDBJ whole genome shotgun (WGS) entry which is preliminary data.</text>
</comment>
<reference evidence="1" key="1">
    <citation type="submission" date="2024-05" db="EMBL/GenBank/DDBJ databases">
        <title>Genome Sequences of Four Agar- Degrading Marine Bacteria.</title>
        <authorList>
            <person name="Phillips E.K."/>
            <person name="Shaffer J.C."/>
            <person name="Henson M.W."/>
            <person name="Temperton B."/>
            <person name="Thrash C.J."/>
            <person name="Martin M.O."/>
        </authorList>
    </citation>
    <scope>NUCLEOTIDE SEQUENCE</scope>
    <source>
        <strain evidence="1">EKP203</strain>
    </source>
</reference>
<protein>
    <submittedName>
        <fullName evidence="1">SIR2 family protein</fullName>
    </submittedName>
</protein>
<dbReference type="EMBL" id="JAUEOZ010000001">
    <property type="protein sequence ID" value="MDN2480449.1"/>
    <property type="molecule type" value="Genomic_DNA"/>
</dbReference>
<dbReference type="RefSeq" id="WP_289960690.1">
    <property type="nucleotide sequence ID" value="NZ_JAUEOZ010000001.1"/>
</dbReference>
<dbReference type="Pfam" id="PF13289">
    <property type="entry name" value="SIR2_2"/>
    <property type="match status" value="1"/>
</dbReference>
<keyword evidence="2" id="KW-1185">Reference proteome</keyword>
<name>A0ABT7XXD5_9VIBR</name>
<accession>A0ABT7XXD5</accession>
<organism evidence="1 2">
    <name type="scientific">Vibrio agarivorans</name>
    <dbReference type="NCBI Taxonomy" id="153622"/>
    <lineage>
        <taxon>Bacteria</taxon>
        <taxon>Pseudomonadati</taxon>
        <taxon>Pseudomonadota</taxon>
        <taxon>Gammaproteobacteria</taxon>
        <taxon>Vibrionales</taxon>
        <taxon>Vibrionaceae</taxon>
        <taxon>Vibrio</taxon>
    </lineage>
</organism>
<evidence type="ECO:0000313" key="1">
    <source>
        <dbReference type="EMBL" id="MDN2480449.1"/>
    </source>
</evidence>
<proteinExistence type="predicted"/>
<sequence>MAKKIGFAPKDDNFKDYFARIFQSSNINFILGAGASNPAIIVAGDIENQIQSLYNEDKIEEAKRKEYDFILQVQQPTNSLIYTGDIPRPPPISSVLTNYEKFIANIGEMLGRRRNNLLPKKVNIFTTNYDLFIEKAALSYKNIILNDGFKVKSSLSEYEYDTRCFSRISYEASSLYDYKVEIPSINLIKMHGSMSWKISNSNRSNEKLVYEVEPKTLLQGKDLSIEQIEKELENYHLIFPKKEKFKTVLLNHTYYDLMRIYSNELDKEQTTLIAFGFSFLDEHIQELTKRALRNSTLKLVIFAYSNSDKESLEKIFDRDNNVDIVFGLADDKLDFAKFNEALECYLPLEVAQ</sequence>
<evidence type="ECO:0000313" key="2">
    <source>
        <dbReference type="Proteomes" id="UP001169719"/>
    </source>
</evidence>
<dbReference type="Proteomes" id="UP001169719">
    <property type="component" value="Unassembled WGS sequence"/>
</dbReference>
<gene>
    <name evidence="1" type="ORF">QWJ08_03425</name>
</gene>